<evidence type="ECO:0000256" key="7">
    <source>
        <dbReference type="PROSITE-ProRule" id="PRU01393"/>
    </source>
</evidence>
<dbReference type="Gene3D" id="3.40.532.10">
    <property type="entry name" value="Peptidase C12, ubiquitin carboxyl-terminal hydrolase"/>
    <property type="match status" value="1"/>
</dbReference>
<evidence type="ECO:0000256" key="2">
    <source>
        <dbReference type="ARBA" id="ARBA00009326"/>
    </source>
</evidence>
<proteinExistence type="inferred from homology"/>
<dbReference type="SUPFAM" id="SSF54001">
    <property type="entry name" value="Cysteine proteinases"/>
    <property type="match status" value="1"/>
</dbReference>
<reference evidence="10" key="1">
    <citation type="submission" date="2021-06" db="EMBL/GenBank/DDBJ databases">
        <title>Parelaphostrongylus tenuis whole genome reference sequence.</title>
        <authorList>
            <person name="Garwood T.J."/>
            <person name="Larsen P.A."/>
            <person name="Fountain-Jones N.M."/>
            <person name="Garbe J.R."/>
            <person name="Macchietto M.G."/>
            <person name="Kania S.A."/>
            <person name="Gerhold R.W."/>
            <person name="Richards J.E."/>
            <person name="Wolf T.M."/>
        </authorList>
    </citation>
    <scope>NUCLEOTIDE SEQUENCE</scope>
    <source>
        <strain evidence="10">MNPRO001-30</strain>
        <tissue evidence="10">Meninges</tissue>
    </source>
</reference>
<dbReference type="PRINTS" id="PR00707">
    <property type="entry name" value="UBCTHYDRLASE"/>
</dbReference>
<dbReference type="EMBL" id="JAHQIW010000087">
    <property type="protein sequence ID" value="KAJ1345943.1"/>
    <property type="molecule type" value="Genomic_DNA"/>
</dbReference>
<keyword evidence="3 8" id="KW-0645">Protease</keyword>
<keyword evidence="5 8" id="KW-0378">Hydrolase</keyword>
<organism evidence="10 11">
    <name type="scientific">Parelaphostrongylus tenuis</name>
    <name type="common">Meningeal worm</name>
    <dbReference type="NCBI Taxonomy" id="148309"/>
    <lineage>
        <taxon>Eukaryota</taxon>
        <taxon>Metazoa</taxon>
        <taxon>Ecdysozoa</taxon>
        <taxon>Nematoda</taxon>
        <taxon>Chromadorea</taxon>
        <taxon>Rhabditida</taxon>
        <taxon>Rhabditina</taxon>
        <taxon>Rhabditomorpha</taxon>
        <taxon>Strongyloidea</taxon>
        <taxon>Metastrongylidae</taxon>
        <taxon>Parelaphostrongylus</taxon>
    </lineage>
</organism>
<evidence type="ECO:0000256" key="4">
    <source>
        <dbReference type="ARBA" id="ARBA00022786"/>
    </source>
</evidence>
<dbReference type="GO" id="GO:0005737">
    <property type="term" value="C:cytoplasm"/>
    <property type="evidence" value="ECO:0007669"/>
    <property type="project" value="TreeGrafter"/>
</dbReference>
<evidence type="ECO:0000259" key="9">
    <source>
        <dbReference type="PROSITE" id="PS52048"/>
    </source>
</evidence>
<evidence type="ECO:0000313" key="10">
    <source>
        <dbReference type="EMBL" id="KAJ1345943.1"/>
    </source>
</evidence>
<comment type="caution">
    <text evidence="10">The sequence shown here is derived from an EMBL/GenBank/DDBJ whole genome shotgun (WGS) entry which is preliminary data.</text>
</comment>
<dbReference type="EC" id="3.4.19.12" evidence="8"/>
<keyword evidence="6 8" id="KW-0788">Thiol protease</keyword>
<dbReference type="PANTHER" id="PTHR10589">
    <property type="entry name" value="UBIQUITIN CARBOXYL-TERMINAL HYDROLASE"/>
    <property type="match status" value="1"/>
</dbReference>
<keyword evidence="4 8" id="KW-0833">Ubl conjugation pathway</keyword>
<evidence type="ECO:0000313" key="11">
    <source>
        <dbReference type="Proteomes" id="UP001196413"/>
    </source>
</evidence>
<evidence type="ECO:0000256" key="3">
    <source>
        <dbReference type="ARBA" id="ARBA00022670"/>
    </source>
</evidence>
<dbReference type="InterPro" id="IPR038765">
    <property type="entry name" value="Papain-like_cys_pep_sf"/>
</dbReference>
<protein>
    <recommendedName>
        <fullName evidence="8">Ubiquitin carboxyl-terminal hydrolase</fullName>
        <ecNumber evidence="8">3.4.19.12</ecNumber>
    </recommendedName>
</protein>
<dbReference type="Pfam" id="PF01088">
    <property type="entry name" value="Peptidase_C12"/>
    <property type="match status" value="1"/>
</dbReference>
<evidence type="ECO:0000256" key="5">
    <source>
        <dbReference type="ARBA" id="ARBA00022801"/>
    </source>
</evidence>
<evidence type="ECO:0000256" key="6">
    <source>
        <dbReference type="ARBA" id="ARBA00022807"/>
    </source>
</evidence>
<dbReference type="AlphaFoldDB" id="A0AAD5QBL2"/>
<dbReference type="GO" id="GO:0004843">
    <property type="term" value="F:cysteine-type deubiquitinase activity"/>
    <property type="evidence" value="ECO:0007669"/>
    <property type="project" value="UniProtKB-EC"/>
</dbReference>
<comment type="similarity">
    <text evidence="2 7 8">Belongs to the peptidase C12 family.</text>
</comment>
<evidence type="ECO:0000256" key="1">
    <source>
        <dbReference type="ARBA" id="ARBA00000707"/>
    </source>
</evidence>
<gene>
    <name evidence="10" type="ORF">KIN20_000585</name>
</gene>
<feature type="domain" description="UCH catalytic" evidence="9">
    <location>
        <begin position="6"/>
        <end position="152"/>
    </location>
</feature>
<sequence length="152" mass="16848">MTTPPQWRALESNPEAMNAFMEKIGVRGVEFVDIFSFDDEMLNFLPAPQLSIILCFRERKGSNLYQATYDSLAASGTSAPSDVFFMKQKIGNACGTFALFHSLGNLEGVIDLGDGSFSSWLKEAKLLSPEDRSDLLLKSENFLSFVFLLSSL</sequence>
<keyword evidence="11" id="KW-1185">Reference proteome</keyword>
<dbReference type="GO" id="GO:0006511">
    <property type="term" value="P:ubiquitin-dependent protein catabolic process"/>
    <property type="evidence" value="ECO:0007669"/>
    <property type="project" value="UniProtKB-UniRule"/>
</dbReference>
<evidence type="ECO:0000256" key="8">
    <source>
        <dbReference type="RuleBase" id="RU361215"/>
    </source>
</evidence>
<name>A0AAD5QBL2_PARTN</name>
<dbReference type="PANTHER" id="PTHR10589:SF17">
    <property type="entry name" value="UBIQUITIN CARBOXYL-TERMINAL HYDROLASE"/>
    <property type="match status" value="1"/>
</dbReference>
<dbReference type="PROSITE" id="PS52048">
    <property type="entry name" value="UCH_DOMAIN"/>
    <property type="match status" value="1"/>
</dbReference>
<dbReference type="InterPro" id="IPR036959">
    <property type="entry name" value="Peptidase_C12_UCH_sf"/>
</dbReference>
<dbReference type="GO" id="GO:0016579">
    <property type="term" value="P:protein deubiquitination"/>
    <property type="evidence" value="ECO:0007669"/>
    <property type="project" value="TreeGrafter"/>
</dbReference>
<accession>A0AAD5QBL2</accession>
<comment type="caution">
    <text evidence="7">Lacks conserved residue(s) required for the propagation of feature annotation.</text>
</comment>
<comment type="catalytic activity">
    <reaction evidence="1 8">
        <text>Thiol-dependent hydrolysis of ester, thioester, amide, peptide and isopeptide bonds formed by the C-terminal Gly of ubiquitin (a 76-residue protein attached to proteins as an intracellular targeting signal).</text>
        <dbReference type="EC" id="3.4.19.12"/>
    </reaction>
</comment>
<dbReference type="Proteomes" id="UP001196413">
    <property type="component" value="Unassembled WGS sequence"/>
</dbReference>
<dbReference type="InterPro" id="IPR001578">
    <property type="entry name" value="Peptidase_C12_UCH"/>
</dbReference>